<comment type="similarity">
    <text evidence="1">Belongs to the type IA topoisomerase family.</text>
</comment>
<dbReference type="GO" id="GO:0031422">
    <property type="term" value="C:RecQ family helicase-topoisomerase III complex"/>
    <property type="evidence" value="ECO:0007669"/>
    <property type="project" value="TreeGrafter"/>
</dbReference>
<dbReference type="InterPro" id="IPR023405">
    <property type="entry name" value="Topo_IA_core_domain"/>
</dbReference>
<dbReference type="AlphaFoldDB" id="A0A7J7RDX9"/>
<dbReference type="PANTHER" id="PTHR11390">
    <property type="entry name" value="PROKARYOTIC DNA TOPOISOMERASE"/>
    <property type="match status" value="1"/>
</dbReference>
<dbReference type="GO" id="GO:0003677">
    <property type="term" value="F:DNA binding"/>
    <property type="evidence" value="ECO:0007669"/>
    <property type="project" value="UniProtKB-KW"/>
</dbReference>
<dbReference type="GO" id="GO:0003917">
    <property type="term" value="F:DNA topoisomerase type I (single strand cut, ATP-independent) activity"/>
    <property type="evidence" value="ECO:0007669"/>
    <property type="project" value="UniProtKB-EC"/>
</dbReference>
<dbReference type="GO" id="GO:0006281">
    <property type="term" value="P:DNA repair"/>
    <property type="evidence" value="ECO:0007669"/>
    <property type="project" value="TreeGrafter"/>
</dbReference>
<keyword evidence="1" id="KW-0238">DNA-binding</keyword>
<comment type="function">
    <text evidence="1">Introduces a single-strand break via transesterification at a target site in duplex DNA. Releases the supercoiling and torsional tension of DNA introduced during the DNA replication and transcription by transiently cleaving and rejoining one strand of the DNA duplex. The scissile phosphodiester is attacked by the catalytic tyrosine of the enzyme, resulting in the formation of a DNA-(5'-phosphotyrosyl)-enzyme intermediate and the expulsion of a 3'-OH DNA strand.</text>
</comment>
<evidence type="ECO:0000313" key="2">
    <source>
        <dbReference type="EMBL" id="KAF6274318.1"/>
    </source>
</evidence>
<accession>A0A7J7RDX9</accession>
<keyword evidence="1" id="KW-0799">Topoisomerase</keyword>
<dbReference type="GO" id="GO:0006310">
    <property type="term" value="P:DNA recombination"/>
    <property type="evidence" value="ECO:0007669"/>
    <property type="project" value="TreeGrafter"/>
</dbReference>
<dbReference type="Gene3D" id="3.40.50.140">
    <property type="match status" value="1"/>
</dbReference>
<proteinExistence type="inferred from homology"/>
<dbReference type="SUPFAM" id="SSF56712">
    <property type="entry name" value="Prokaryotic type I DNA topoisomerase"/>
    <property type="match status" value="1"/>
</dbReference>
<dbReference type="InterPro" id="IPR000380">
    <property type="entry name" value="Topo_IA"/>
</dbReference>
<evidence type="ECO:0000256" key="1">
    <source>
        <dbReference type="RuleBase" id="RU362092"/>
    </source>
</evidence>
<keyword evidence="3" id="KW-1185">Reference proteome</keyword>
<organism evidence="2 3">
    <name type="scientific">Myotis myotis</name>
    <name type="common">Greater mouse-eared bat</name>
    <name type="synonym">Vespertilio myotis</name>
    <dbReference type="NCBI Taxonomy" id="51298"/>
    <lineage>
        <taxon>Eukaryota</taxon>
        <taxon>Metazoa</taxon>
        <taxon>Chordata</taxon>
        <taxon>Craniata</taxon>
        <taxon>Vertebrata</taxon>
        <taxon>Euteleostomi</taxon>
        <taxon>Mammalia</taxon>
        <taxon>Eutheria</taxon>
        <taxon>Laurasiatheria</taxon>
        <taxon>Chiroptera</taxon>
        <taxon>Yangochiroptera</taxon>
        <taxon>Vespertilionidae</taxon>
        <taxon>Myotis</taxon>
    </lineage>
</organism>
<dbReference type="VEuPathDB" id="HostDB:GeneID_118649394"/>
<comment type="caution">
    <text evidence="2">The sequence shown here is derived from an EMBL/GenBank/DDBJ whole genome shotgun (WGS) entry which is preliminary data.</text>
</comment>
<dbReference type="PANTHER" id="PTHR11390:SF21">
    <property type="entry name" value="DNA TOPOISOMERASE 3-ALPHA"/>
    <property type="match status" value="1"/>
</dbReference>
<protein>
    <recommendedName>
        <fullName evidence="1">DNA topoisomerase</fullName>
        <ecNumber evidence="1">5.6.2.1</ecNumber>
    </recommendedName>
</protein>
<comment type="catalytic activity">
    <reaction evidence="1">
        <text>ATP-independent breakage of single-stranded DNA, followed by passage and rejoining.</text>
        <dbReference type="EC" id="5.6.2.1"/>
    </reaction>
</comment>
<reference evidence="2 3" key="1">
    <citation type="journal article" date="2020" name="Nature">
        <title>Six reference-quality genomes reveal evolution of bat adaptations.</title>
        <authorList>
            <person name="Jebb D."/>
            <person name="Huang Z."/>
            <person name="Pippel M."/>
            <person name="Hughes G.M."/>
            <person name="Lavrichenko K."/>
            <person name="Devanna P."/>
            <person name="Winkler S."/>
            <person name="Jermiin L.S."/>
            <person name="Skirmuntt E.C."/>
            <person name="Katzourakis A."/>
            <person name="Burkitt-Gray L."/>
            <person name="Ray D.A."/>
            <person name="Sullivan K.A.M."/>
            <person name="Roscito J.G."/>
            <person name="Kirilenko B.M."/>
            <person name="Davalos L.M."/>
            <person name="Corthals A.P."/>
            <person name="Power M.L."/>
            <person name="Jones G."/>
            <person name="Ransome R.D."/>
            <person name="Dechmann D.K.N."/>
            <person name="Locatelli A.G."/>
            <person name="Puechmaille S.J."/>
            <person name="Fedrigo O."/>
            <person name="Jarvis E.D."/>
            <person name="Hiller M."/>
            <person name="Vernes S.C."/>
            <person name="Myers E.W."/>
            <person name="Teeling E.C."/>
        </authorList>
    </citation>
    <scope>NUCLEOTIDE SEQUENCE [LARGE SCALE GENOMIC DNA]</scope>
    <source>
        <strain evidence="2">MMyoMyo1</strain>
        <tissue evidence="2">Flight muscle</tissue>
    </source>
</reference>
<dbReference type="Proteomes" id="UP000527355">
    <property type="component" value="Unassembled WGS sequence"/>
</dbReference>
<name>A0A7J7RDX9_MYOMY</name>
<dbReference type="GO" id="GO:0006265">
    <property type="term" value="P:DNA topological change"/>
    <property type="evidence" value="ECO:0007669"/>
    <property type="project" value="InterPro"/>
</dbReference>
<dbReference type="EC" id="5.6.2.1" evidence="1"/>
<keyword evidence="1 2" id="KW-0413">Isomerase</keyword>
<dbReference type="EMBL" id="JABWUV010000029">
    <property type="protein sequence ID" value="KAF6274318.1"/>
    <property type="molecule type" value="Genomic_DNA"/>
</dbReference>
<dbReference type="GO" id="GO:0005634">
    <property type="term" value="C:nucleus"/>
    <property type="evidence" value="ECO:0007669"/>
    <property type="project" value="TreeGrafter"/>
</dbReference>
<gene>
    <name evidence="2" type="ORF">mMyoMyo1_019578</name>
</gene>
<evidence type="ECO:0000313" key="3">
    <source>
        <dbReference type="Proteomes" id="UP000527355"/>
    </source>
</evidence>
<sequence length="141" mass="16077">MIFPVSRCALRCLHRPGGRTFPTSAMEVAFRGVRKVLCVAEKNDAAKGIADLLSKGRMRRREGLSKFNKIYEFDYHLCGQNVTMIMTSVSGHLLAHDFQMQFRKWSVQFLGETELSDYYSRAAIPLSSLKQKLRSTAQRTL</sequence>